<dbReference type="PANTHER" id="PTHR30258">
    <property type="entry name" value="TYPE II SECRETION SYSTEM PROTEIN GSPE-RELATED"/>
    <property type="match status" value="1"/>
</dbReference>
<evidence type="ECO:0000313" key="6">
    <source>
        <dbReference type="Proteomes" id="UP000280296"/>
    </source>
</evidence>
<evidence type="ECO:0000313" key="5">
    <source>
        <dbReference type="EMBL" id="RUL88075.1"/>
    </source>
</evidence>
<evidence type="ECO:0000256" key="2">
    <source>
        <dbReference type="ARBA" id="ARBA00022741"/>
    </source>
</evidence>
<dbReference type="RefSeq" id="WP_126724984.1">
    <property type="nucleotide sequence ID" value="NZ_RYZH01000014.1"/>
</dbReference>
<evidence type="ECO:0000256" key="3">
    <source>
        <dbReference type="ARBA" id="ARBA00022840"/>
    </source>
</evidence>
<evidence type="ECO:0000259" key="4">
    <source>
        <dbReference type="Pfam" id="PF00437"/>
    </source>
</evidence>
<gene>
    <name evidence="5" type="ORF">TsocGM_09030</name>
</gene>
<reference evidence="5 6" key="1">
    <citation type="submission" date="2018-12" db="EMBL/GenBank/DDBJ databases">
        <authorList>
            <person name="Toschakov S.V."/>
        </authorList>
    </citation>
    <scope>NUCLEOTIDE SEQUENCE [LARGE SCALE GENOMIC DNA]</scope>
    <source>
        <strain evidence="5 6">GM2012</strain>
    </source>
</reference>
<dbReference type="GO" id="GO:0005886">
    <property type="term" value="C:plasma membrane"/>
    <property type="evidence" value="ECO:0007669"/>
    <property type="project" value="TreeGrafter"/>
</dbReference>
<dbReference type="Pfam" id="PF00437">
    <property type="entry name" value="T2SSE"/>
    <property type="match status" value="1"/>
</dbReference>
<feature type="domain" description="Bacterial type II secretion system protein E" evidence="4">
    <location>
        <begin position="37"/>
        <end position="405"/>
    </location>
</feature>
<dbReference type="Gene3D" id="3.40.50.300">
    <property type="entry name" value="P-loop containing nucleotide triphosphate hydrolases"/>
    <property type="match status" value="1"/>
</dbReference>
<dbReference type="SUPFAM" id="SSF52540">
    <property type="entry name" value="P-loop containing nucleoside triphosphate hydrolases"/>
    <property type="match status" value="1"/>
</dbReference>
<protein>
    <submittedName>
        <fullName evidence="5">Type II/IV secretion system protein</fullName>
    </submittedName>
</protein>
<comment type="similarity">
    <text evidence="1">Belongs to the GSP E family.</text>
</comment>
<dbReference type="InterPro" id="IPR001482">
    <property type="entry name" value="T2SS/T4SS_dom"/>
</dbReference>
<evidence type="ECO:0000256" key="1">
    <source>
        <dbReference type="ARBA" id="ARBA00006611"/>
    </source>
</evidence>
<dbReference type="GO" id="GO:0016887">
    <property type="term" value="F:ATP hydrolysis activity"/>
    <property type="evidence" value="ECO:0007669"/>
    <property type="project" value="TreeGrafter"/>
</dbReference>
<dbReference type="PANTHER" id="PTHR30258:SF2">
    <property type="entry name" value="COMG OPERON PROTEIN 1"/>
    <property type="match status" value="1"/>
</dbReference>
<dbReference type="AlphaFoldDB" id="A0A432MLQ7"/>
<comment type="caution">
    <text evidence="5">The sequence shown here is derived from an EMBL/GenBank/DDBJ whole genome shotgun (WGS) entry which is preliminary data.</text>
</comment>
<dbReference type="OrthoDB" id="244550at2"/>
<organism evidence="5 6">
    <name type="scientific">Tautonia sociabilis</name>
    <dbReference type="NCBI Taxonomy" id="2080755"/>
    <lineage>
        <taxon>Bacteria</taxon>
        <taxon>Pseudomonadati</taxon>
        <taxon>Planctomycetota</taxon>
        <taxon>Planctomycetia</taxon>
        <taxon>Isosphaerales</taxon>
        <taxon>Isosphaeraceae</taxon>
        <taxon>Tautonia</taxon>
    </lineage>
</organism>
<dbReference type="CDD" id="cd01129">
    <property type="entry name" value="PulE-GspE-like"/>
    <property type="match status" value="1"/>
</dbReference>
<dbReference type="InterPro" id="IPR027417">
    <property type="entry name" value="P-loop_NTPase"/>
</dbReference>
<proteinExistence type="inferred from homology"/>
<dbReference type="Proteomes" id="UP000280296">
    <property type="component" value="Unassembled WGS sequence"/>
</dbReference>
<keyword evidence="6" id="KW-1185">Reference proteome</keyword>
<dbReference type="EMBL" id="RYZH01000014">
    <property type="protein sequence ID" value="RUL88075.1"/>
    <property type="molecule type" value="Genomic_DNA"/>
</dbReference>
<keyword evidence="2" id="KW-0547">Nucleotide-binding</keyword>
<dbReference type="Gene3D" id="3.30.450.90">
    <property type="match status" value="1"/>
</dbReference>
<sequence>MASPIATGDGSPPDPARQLSALDPASPRFATEAVDLLLAASRRAGASDLHLQPTPEGLVAQVRIDGVLQPLAVLPASMAPNVVARLKVLAELLTYRTDIPQEGRIRAEPGRPETRVSTFPTLHGERAVVRLFAESGRLLDLDELGLAPDVLAGLRLALEETSGLIVLSGPAGSGKTTTLYACLRALAASSGGHRCIASLEDPIEAAVPGVVQAQVNPQAGFALDSGLRSLLRQDPEVIAVGEIRDPSTAEVAFQAALTGHLVLTTFHSGSAAGAVGRLSDMGIEPYLLRSGLRAILSQRLVRLLCDSCARPLSSSAADDPARLGLPISSGRAPVGCDSCRGTGYLGRSPLAELLVPGRGAVARAVLSRADVDRIESAAVSAGMVPLWERALSAASDGTTSPAEIRRVLGVARQGGSGANALSSGD</sequence>
<reference evidence="5 6" key="2">
    <citation type="submission" date="2019-01" db="EMBL/GenBank/DDBJ databases">
        <title>Tautonia sociabilis, a novel thermotolerant planctomycete of Isosphaeraceae family, isolated from a 4000 m deep subterranean habitat.</title>
        <authorList>
            <person name="Kovaleva O.L."/>
            <person name="Elcheninov A.G."/>
            <person name="Van Heerden E."/>
            <person name="Toshchakov S.V."/>
            <person name="Novikov A."/>
            <person name="Bonch-Osmolovskaya E.A."/>
            <person name="Kublanov I.V."/>
        </authorList>
    </citation>
    <scope>NUCLEOTIDE SEQUENCE [LARGE SCALE GENOMIC DNA]</scope>
    <source>
        <strain evidence="5 6">GM2012</strain>
    </source>
</reference>
<accession>A0A432MLQ7</accession>
<keyword evidence="3" id="KW-0067">ATP-binding</keyword>
<dbReference type="GO" id="GO:0005524">
    <property type="term" value="F:ATP binding"/>
    <property type="evidence" value="ECO:0007669"/>
    <property type="project" value="UniProtKB-KW"/>
</dbReference>
<name>A0A432MLQ7_9BACT</name>